<proteinExistence type="predicted"/>
<evidence type="ECO:0000313" key="1">
    <source>
        <dbReference type="EMBL" id="KKN23243.1"/>
    </source>
</evidence>
<reference evidence="1" key="1">
    <citation type="journal article" date="2015" name="Nature">
        <title>Complex archaea that bridge the gap between prokaryotes and eukaryotes.</title>
        <authorList>
            <person name="Spang A."/>
            <person name="Saw J.H."/>
            <person name="Jorgensen S.L."/>
            <person name="Zaremba-Niedzwiedzka K."/>
            <person name="Martijn J."/>
            <person name="Lind A.E."/>
            <person name="van Eijk R."/>
            <person name="Schleper C."/>
            <person name="Guy L."/>
            <person name="Ettema T.J."/>
        </authorList>
    </citation>
    <scope>NUCLEOTIDE SEQUENCE</scope>
</reference>
<gene>
    <name evidence="1" type="ORF">LCGC14_0906880</name>
</gene>
<evidence type="ECO:0008006" key="2">
    <source>
        <dbReference type="Google" id="ProtNLM"/>
    </source>
</evidence>
<organism evidence="1">
    <name type="scientific">marine sediment metagenome</name>
    <dbReference type="NCBI Taxonomy" id="412755"/>
    <lineage>
        <taxon>unclassified sequences</taxon>
        <taxon>metagenomes</taxon>
        <taxon>ecological metagenomes</taxon>
    </lineage>
</organism>
<dbReference type="SUPFAM" id="SSF46955">
    <property type="entry name" value="Putative DNA-binding domain"/>
    <property type="match status" value="1"/>
</dbReference>
<comment type="caution">
    <text evidence="1">The sequence shown here is derived from an EMBL/GenBank/DDBJ whole genome shotgun (WGS) entry which is preliminary data.</text>
</comment>
<dbReference type="InterPro" id="IPR009061">
    <property type="entry name" value="DNA-bd_dom_put_sf"/>
</dbReference>
<dbReference type="EMBL" id="LAZR01002991">
    <property type="protein sequence ID" value="KKN23243.1"/>
    <property type="molecule type" value="Genomic_DNA"/>
</dbReference>
<protein>
    <recommendedName>
        <fullName evidence="2">Helix-turn-helix domain-containing protein</fullName>
    </recommendedName>
</protein>
<accession>A0A0F9S1N4</accession>
<sequence>MKPNPDPSPPVWVSLTELAQRWNVSKRTVTRILFQRLPWYNLPHQRRYRLEDIIRYERSRVASNVDAREMDKET</sequence>
<dbReference type="AlphaFoldDB" id="A0A0F9S1N4"/>
<name>A0A0F9S1N4_9ZZZZ</name>